<dbReference type="OrthoDB" id="26203at2759"/>
<dbReference type="AlphaFoldDB" id="A0A6A4J3F3"/>
<feature type="compositionally biased region" description="Polar residues" evidence="6">
    <location>
        <begin position="709"/>
        <end position="724"/>
    </location>
</feature>
<comment type="subcellular location">
    <subcellularLocation>
        <location evidence="1">Membrane</location>
        <topology evidence="1">Multi-pass membrane protein</topology>
    </subcellularLocation>
</comment>
<feature type="compositionally biased region" description="Polar residues" evidence="6">
    <location>
        <begin position="655"/>
        <end position="667"/>
    </location>
</feature>
<evidence type="ECO:0000256" key="3">
    <source>
        <dbReference type="ARBA" id="ARBA00022989"/>
    </source>
</evidence>
<dbReference type="GO" id="GO:0005886">
    <property type="term" value="C:plasma membrane"/>
    <property type="evidence" value="ECO:0007669"/>
    <property type="project" value="TreeGrafter"/>
</dbReference>
<dbReference type="EMBL" id="WIXP02000016">
    <property type="protein sequence ID" value="KAF6198557.1"/>
    <property type="molecule type" value="Genomic_DNA"/>
</dbReference>
<evidence type="ECO:0000256" key="6">
    <source>
        <dbReference type="SAM" id="MobiDB-lite"/>
    </source>
</evidence>
<dbReference type="Gene3D" id="1.20.1070.10">
    <property type="entry name" value="Rhodopsin 7-helix transmembrane proteins"/>
    <property type="match status" value="1"/>
</dbReference>
<dbReference type="PROSITE" id="PS50261">
    <property type="entry name" value="G_PROTEIN_RECEP_F2_4"/>
    <property type="match status" value="1"/>
</dbReference>
<evidence type="ECO:0000313" key="10">
    <source>
        <dbReference type="EMBL" id="KAF6198557.1"/>
    </source>
</evidence>
<evidence type="ECO:0000313" key="11">
    <source>
        <dbReference type="Proteomes" id="UP000466442"/>
    </source>
</evidence>
<dbReference type="PROSITE" id="PS50221">
    <property type="entry name" value="GAIN_B"/>
    <property type="match status" value="1"/>
</dbReference>
<feature type="region of interest" description="Disordered" evidence="6">
    <location>
        <begin position="581"/>
        <end position="741"/>
    </location>
</feature>
<feature type="compositionally biased region" description="Basic and acidic residues" evidence="6">
    <location>
        <begin position="669"/>
        <end position="690"/>
    </location>
</feature>
<keyword evidence="11" id="KW-1185">Reference proteome</keyword>
<feature type="compositionally biased region" description="Pro residues" evidence="6">
    <location>
        <begin position="586"/>
        <end position="597"/>
    </location>
</feature>
<dbReference type="Gene3D" id="2.60.220.50">
    <property type="match status" value="1"/>
</dbReference>
<dbReference type="InterPro" id="IPR057244">
    <property type="entry name" value="GAIN_B"/>
</dbReference>
<evidence type="ECO:0000259" key="8">
    <source>
        <dbReference type="PROSITE" id="PS50221"/>
    </source>
</evidence>
<comment type="caution">
    <text evidence="10">The sequence shown here is derived from an EMBL/GenBank/DDBJ whole genome shotgun (WGS) entry which is preliminary data.</text>
</comment>
<protein>
    <recommendedName>
        <fullName evidence="12">G-protein coupled receptors family 2 profile 2 domain-containing protein</fullName>
    </recommendedName>
</protein>
<feature type="compositionally biased region" description="Low complexity" evidence="6">
    <location>
        <begin position="633"/>
        <end position="648"/>
    </location>
</feature>
<keyword evidence="3 7" id="KW-1133">Transmembrane helix</keyword>
<feature type="transmembrane region" description="Helical" evidence="7">
    <location>
        <begin position="365"/>
        <end position="385"/>
    </location>
</feature>
<dbReference type="GO" id="GO:0004930">
    <property type="term" value="F:G protein-coupled receptor activity"/>
    <property type="evidence" value="ECO:0007669"/>
    <property type="project" value="InterPro"/>
</dbReference>
<dbReference type="InterPro" id="IPR017981">
    <property type="entry name" value="GPCR_2-like_7TM"/>
</dbReference>
<feature type="domain" description="GAIN-B" evidence="8">
    <location>
        <begin position="138"/>
        <end position="322"/>
    </location>
</feature>
<feature type="transmembrane region" description="Helical" evidence="7">
    <location>
        <begin position="405"/>
        <end position="426"/>
    </location>
</feature>
<evidence type="ECO:0000256" key="1">
    <source>
        <dbReference type="ARBA" id="ARBA00004141"/>
    </source>
</evidence>
<keyword evidence="5" id="KW-1015">Disulfide bond</keyword>
<evidence type="ECO:0000256" key="2">
    <source>
        <dbReference type="ARBA" id="ARBA00022692"/>
    </source>
</evidence>
<gene>
    <name evidence="10" type="ORF">GE061_008305</name>
</gene>
<proteinExistence type="predicted"/>
<sequence>MASITGITGNSRQLVWVVGELLSTRALPFWPRVEQLTGRPPHDLHTLFTLYMTTLTADMRDTYTPPFETASDNMVLGLDTVSAESLFGYEVMRPSAAAQTAQRDFKETVVLPDTSNILLPPIQVASLISRHTNSSSSPMVVFPKYNNYLKAKVKFDEFSRILIPLELLGIKNVVQGEVSTKGPRGNPASNSATVSYAMYRQGNTFMANKFDHTVTSRWGVAVQLGSSVLTVVATNKDGAVISSGLKLPVRLQLWLNQAVKSPRNNPQCVRWTHVRGFGEWTRAGCLTELPTGDWWKAPVVLVNCTCTTLSTHAIVVDLVAEHYIREPTEAEEVYTWVGLCVAVWCLATTVLIIELTSSVGKANHATIQANFAICLLIATILYLVALKVNLTTTLVWCKLVAMTLHYVWLCALMWSFIYSLHLYHLLTRLRDANRDPMATQYVCGYGLSGVVVGLSAALRSHQYGNYYFCWISIHESVIWAMIGPGVVIVASKLVVLFMSLKAAFTINNSIVTYGNLRTMLWVDVGCLPLLVAAWLSALVNASAHSPAATLGLALVVPSHAAALLVSTAATSPALRRLVLRLAGRKAPPPPSERPSSPPARSSMAYRATAGGNAVSSPVGAGAAETARRHLGISNSSTTSRSTTKTSSSPYRSDAQLRNTSTSTSNYEPTARERRGAHTSDSESEGSERSLELASSHSSDEEASSRRASTLNGTTTVPNGTSNGLPPTARWPHTGSGGITYPPQLNIDSELFKAVYATARHNDADIPHRWTSSTISDNELGGGGIYGVRGATDPSKISNVYADQEDKASLGDKYLFPYTAEEDHTLVGSGTVRPYGHPPPMVYGPGTPGMMTPTSGVANSPSPLAMHHEYMMYPDISENEKATSETHV</sequence>
<keyword evidence="2 7" id="KW-0812">Transmembrane</keyword>
<dbReference type="GO" id="GO:0007166">
    <property type="term" value="P:cell surface receptor signaling pathway"/>
    <property type="evidence" value="ECO:0007669"/>
    <property type="project" value="InterPro"/>
</dbReference>
<dbReference type="Proteomes" id="UP000466442">
    <property type="component" value="Linkage Group LG16"/>
</dbReference>
<organism evidence="10 11">
    <name type="scientific">Apolygus lucorum</name>
    <name type="common">Small green plant bug</name>
    <name type="synonym">Lygocoris lucorum</name>
    <dbReference type="NCBI Taxonomy" id="248454"/>
    <lineage>
        <taxon>Eukaryota</taxon>
        <taxon>Metazoa</taxon>
        <taxon>Ecdysozoa</taxon>
        <taxon>Arthropoda</taxon>
        <taxon>Hexapoda</taxon>
        <taxon>Insecta</taxon>
        <taxon>Pterygota</taxon>
        <taxon>Neoptera</taxon>
        <taxon>Paraneoptera</taxon>
        <taxon>Hemiptera</taxon>
        <taxon>Heteroptera</taxon>
        <taxon>Panheteroptera</taxon>
        <taxon>Cimicomorpha</taxon>
        <taxon>Miridae</taxon>
        <taxon>Mirini</taxon>
        <taxon>Apolygus</taxon>
    </lineage>
</organism>
<evidence type="ECO:0000256" key="7">
    <source>
        <dbReference type="SAM" id="Phobius"/>
    </source>
</evidence>
<reference evidence="10" key="1">
    <citation type="journal article" date="2021" name="Mol. Ecol. Resour.">
        <title>Apolygus lucorum genome provides insights into omnivorousness and mesophyll feeding.</title>
        <authorList>
            <person name="Liu Y."/>
            <person name="Liu H."/>
            <person name="Wang H."/>
            <person name="Huang T."/>
            <person name="Liu B."/>
            <person name="Yang B."/>
            <person name="Yin L."/>
            <person name="Li B."/>
            <person name="Zhang Y."/>
            <person name="Zhang S."/>
            <person name="Jiang F."/>
            <person name="Zhang X."/>
            <person name="Ren Y."/>
            <person name="Wang B."/>
            <person name="Wang S."/>
            <person name="Lu Y."/>
            <person name="Wu K."/>
            <person name="Fan W."/>
            <person name="Wang G."/>
        </authorList>
    </citation>
    <scope>NUCLEOTIDE SEQUENCE</scope>
    <source>
        <strain evidence="10">12Hb</strain>
    </source>
</reference>
<dbReference type="InterPro" id="IPR046338">
    <property type="entry name" value="GAIN_dom_sf"/>
</dbReference>
<feature type="transmembrane region" description="Helical" evidence="7">
    <location>
        <begin position="438"/>
        <end position="458"/>
    </location>
</feature>
<feature type="transmembrane region" description="Helical" evidence="7">
    <location>
        <begin position="333"/>
        <end position="353"/>
    </location>
</feature>
<feature type="transmembrane region" description="Helical" evidence="7">
    <location>
        <begin position="478"/>
        <end position="500"/>
    </location>
</feature>
<evidence type="ECO:0000259" key="9">
    <source>
        <dbReference type="PROSITE" id="PS50261"/>
    </source>
</evidence>
<dbReference type="PANTHER" id="PTHR12011:SF347">
    <property type="entry name" value="FI21270P1-RELATED"/>
    <property type="match status" value="1"/>
</dbReference>
<evidence type="ECO:0008006" key="12">
    <source>
        <dbReference type="Google" id="ProtNLM"/>
    </source>
</evidence>
<dbReference type="Pfam" id="PF00002">
    <property type="entry name" value="7tm_2"/>
    <property type="match status" value="1"/>
</dbReference>
<feature type="transmembrane region" description="Helical" evidence="7">
    <location>
        <begin position="551"/>
        <end position="574"/>
    </location>
</feature>
<feature type="transmembrane region" description="Helical" evidence="7">
    <location>
        <begin position="520"/>
        <end position="539"/>
    </location>
</feature>
<name>A0A6A4J3F3_APOLU</name>
<dbReference type="InterPro" id="IPR000832">
    <property type="entry name" value="GPCR_2_secretin-like"/>
</dbReference>
<accession>A0A6A4J3F3</accession>
<keyword evidence="4 7" id="KW-0472">Membrane</keyword>
<feature type="domain" description="G-protein coupled receptors family 2 profile 2" evidence="9">
    <location>
        <begin position="331"/>
        <end position="562"/>
    </location>
</feature>
<evidence type="ECO:0000256" key="5">
    <source>
        <dbReference type="ARBA" id="ARBA00023157"/>
    </source>
</evidence>
<evidence type="ECO:0000256" key="4">
    <source>
        <dbReference type="ARBA" id="ARBA00023136"/>
    </source>
</evidence>
<dbReference type="PANTHER" id="PTHR12011">
    <property type="entry name" value="ADHESION G-PROTEIN COUPLED RECEPTOR"/>
    <property type="match status" value="1"/>
</dbReference>